<reference evidence="3 4" key="1">
    <citation type="journal article" date="2011" name="Stand. Genomic Sci.">
        <title>Complete genome sequence of Haliscomenobacter hydrossis type strain (O).</title>
        <authorList>
            <consortium name="US DOE Joint Genome Institute (JGI-PGF)"/>
            <person name="Daligault H."/>
            <person name="Lapidus A."/>
            <person name="Zeytun A."/>
            <person name="Nolan M."/>
            <person name="Lucas S."/>
            <person name="Del Rio T.G."/>
            <person name="Tice H."/>
            <person name="Cheng J.F."/>
            <person name="Tapia R."/>
            <person name="Han C."/>
            <person name="Goodwin L."/>
            <person name="Pitluck S."/>
            <person name="Liolios K."/>
            <person name="Pagani I."/>
            <person name="Ivanova N."/>
            <person name="Huntemann M."/>
            <person name="Mavromatis K."/>
            <person name="Mikhailova N."/>
            <person name="Pati A."/>
            <person name="Chen A."/>
            <person name="Palaniappan K."/>
            <person name="Land M."/>
            <person name="Hauser L."/>
            <person name="Brambilla E.M."/>
            <person name="Rohde M."/>
            <person name="Verbarg S."/>
            <person name="Goker M."/>
            <person name="Bristow J."/>
            <person name="Eisen J.A."/>
            <person name="Markowitz V."/>
            <person name="Hugenholtz P."/>
            <person name="Kyrpides N.C."/>
            <person name="Klenk H.P."/>
            <person name="Woyke T."/>
        </authorList>
    </citation>
    <scope>NUCLEOTIDE SEQUENCE [LARGE SCALE GENOMIC DNA]</scope>
    <source>
        <strain evidence="4">ATCC 27775 / DSM 1100 / LMG 10767 / O</strain>
        <plasmid evidence="4">Plasmid pHALHY02</plasmid>
    </source>
</reference>
<dbReference type="GO" id="GO:0120147">
    <property type="term" value="F:formylglycine-generating oxidase activity"/>
    <property type="evidence" value="ECO:0007669"/>
    <property type="project" value="TreeGrafter"/>
</dbReference>
<dbReference type="InterPro" id="IPR029030">
    <property type="entry name" value="Caspase-like_dom_sf"/>
</dbReference>
<dbReference type="RefSeq" id="WP_013769091.1">
    <property type="nucleotide sequence ID" value="NC_015512.1"/>
</dbReference>
<evidence type="ECO:0000259" key="2">
    <source>
        <dbReference type="Pfam" id="PF03781"/>
    </source>
</evidence>
<accession>F4L867</accession>
<protein>
    <submittedName>
        <fullName evidence="3">Sulphatase-modifying factor protein</fullName>
    </submittedName>
</protein>
<sequence>MAYRDLVRKDRQSSNAASPLGTNYLLAIAINEYQHCSKLSNAVKDVEAFIEVMTTRYQLEPQHVTFIKDTEATKKRIESALDDLIDLIEPQDNLIVYFSGHGRHHERRGGFWVPVEAGQGDKDWPDYLSNVLIKDYLSKIKSFHTFLIADSCFSGSLFIDRSMEKFSGERRDNDPSRWGLTSGKKEIVSDGRPGHHSPFAAALLGILKKADKPLGVVSLCDQVMEIVTANEHQTPMFSPLKVEGHQYGQYVFYFREDEAADWQTTLQADTRQAYSNFYRKYPHSNYADEALAKLELIEEKQIWDQVPKNREAALLRFTRENSASPYVAEAQRLIDQLQSNIKPPAESLVPPKPSIIVPDHLVLVKGGTFQLGEDKTHPVTLSDFLIAKNQLTFDEYDAFCKATDRKLPDDRKWGRGKRPVIYVNWFDAIDYCNWRSQQEGLSQVYQVNKPQVNPNWQANGYRLPTEAEWEYAARGGVSSQGFTYAGSNNVGEVAWHDTNSGSKTQPVGQKKTNELGLYDLSGNVWEWCWDWRVAYPSNASNDPKGPDTGSYRVLRGGSWSYSAGYCRIALRFSNDPYDAYNYCGFRLARTF</sequence>
<dbReference type="InterPro" id="IPR016187">
    <property type="entry name" value="CTDL_fold"/>
</dbReference>
<dbReference type="AlphaFoldDB" id="F4L867"/>
<dbReference type="PANTHER" id="PTHR23150:SF19">
    <property type="entry name" value="FORMYLGLYCINE-GENERATING ENZYME"/>
    <property type="match status" value="1"/>
</dbReference>
<feature type="domain" description="Peptidase C14 caspase" evidence="1">
    <location>
        <begin position="26"/>
        <end position="238"/>
    </location>
</feature>
<dbReference type="InterPro" id="IPR042095">
    <property type="entry name" value="SUMF_sf"/>
</dbReference>
<dbReference type="SUPFAM" id="SSF56436">
    <property type="entry name" value="C-type lectin-like"/>
    <property type="match status" value="1"/>
</dbReference>
<keyword evidence="3" id="KW-0614">Plasmid</keyword>
<dbReference type="InterPro" id="IPR011600">
    <property type="entry name" value="Pept_C14_caspase"/>
</dbReference>
<dbReference type="Gene3D" id="1.25.40.10">
    <property type="entry name" value="Tetratricopeptide repeat domain"/>
    <property type="match status" value="1"/>
</dbReference>
<dbReference type="OrthoDB" id="976443at2"/>
<evidence type="ECO:0000313" key="4">
    <source>
        <dbReference type="Proteomes" id="UP000008461"/>
    </source>
</evidence>
<dbReference type="GO" id="GO:0004197">
    <property type="term" value="F:cysteine-type endopeptidase activity"/>
    <property type="evidence" value="ECO:0007669"/>
    <property type="project" value="InterPro"/>
</dbReference>
<feature type="domain" description="Sulfatase-modifying factor enzyme-like" evidence="2">
    <location>
        <begin position="359"/>
        <end position="589"/>
    </location>
</feature>
<dbReference type="PANTHER" id="PTHR23150">
    <property type="entry name" value="SULFATASE MODIFYING FACTOR 1, 2"/>
    <property type="match status" value="1"/>
</dbReference>
<dbReference type="Gene3D" id="3.90.1580.10">
    <property type="entry name" value="paralog of FGE (formylglycine-generating enzyme)"/>
    <property type="match status" value="1"/>
</dbReference>
<dbReference type="InterPro" id="IPR005532">
    <property type="entry name" value="SUMF_dom"/>
</dbReference>
<dbReference type="KEGG" id="hhy:Halhy_6762"/>
<reference key="2">
    <citation type="submission" date="2011-04" db="EMBL/GenBank/DDBJ databases">
        <title>Complete sequence of plasmid 2 of Haliscomenobacter hydrossis DSM 1100.</title>
        <authorList>
            <consortium name="US DOE Joint Genome Institute (JGI-PGF)"/>
            <person name="Lucas S."/>
            <person name="Han J."/>
            <person name="Lapidus A."/>
            <person name="Bruce D."/>
            <person name="Goodwin L."/>
            <person name="Pitluck S."/>
            <person name="Peters L."/>
            <person name="Kyrpides N."/>
            <person name="Mavromatis K."/>
            <person name="Ivanova N."/>
            <person name="Ovchinnikova G."/>
            <person name="Pagani I."/>
            <person name="Daligault H."/>
            <person name="Detter J.C."/>
            <person name="Han C."/>
            <person name="Land M."/>
            <person name="Hauser L."/>
            <person name="Markowitz V."/>
            <person name="Cheng J.-F."/>
            <person name="Hugenholtz P."/>
            <person name="Woyke T."/>
            <person name="Wu D."/>
            <person name="Verbarg S."/>
            <person name="Frueling A."/>
            <person name="Brambilla E."/>
            <person name="Klenk H.-P."/>
            <person name="Eisen J.A."/>
        </authorList>
    </citation>
    <scope>NUCLEOTIDE SEQUENCE</scope>
    <source>
        <strain>DSM 1100</strain>
    </source>
</reference>
<dbReference type="HOGENOM" id="CLU_418431_0_0_10"/>
<dbReference type="GO" id="GO:0006508">
    <property type="term" value="P:proteolysis"/>
    <property type="evidence" value="ECO:0007669"/>
    <property type="project" value="InterPro"/>
</dbReference>
<dbReference type="Gene3D" id="3.40.50.1460">
    <property type="match status" value="1"/>
</dbReference>
<evidence type="ECO:0000313" key="3">
    <source>
        <dbReference type="EMBL" id="AEE54575.1"/>
    </source>
</evidence>
<dbReference type="Pfam" id="PF00656">
    <property type="entry name" value="Peptidase_C14"/>
    <property type="match status" value="1"/>
</dbReference>
<dbReference type="InterPro" id="IPR051043">
    <property type="entry name" value="Sulfatase_Mod_Factor_Kinase"/>
</dbReference>
<dbReference type="Proteomes" id="UP000008461">
    <property type="component" value="Plasmid pHALHY02"/>
</dbReference>
<proteinExistence type="predicted"/>
<organism evidence="3 4">
    <name type="scientific">Haliscomenobacter hydrossis (strain ATCC 27775 / DSM 1100 / LMG 10767 / O)</name>
    <dbReference type="NCBI Taxonomy" id="760192"/>
    <lineage>
        <taxon>Bacteria</taxon>
        <taxon>Pseudomonadati</taxon>
        <taxon>Bacteroidota</taxon>
        <taxon>Saprospiria</taxon>
        <taxon>Saprospirales</taxon>
        <taxon>Haliscomenobacteraceae</taxon>
        <taxon>Haliscomenobacter</taxon>
    </lineage>
</organism>
<dbReference type="SUPFAM" id="SSF52129">
    <property type="entry name" value="Caspase-like"/>
    <property type="match status" value="1"/>
</dbReference>
<dbReference type="InterPro" id="IPR011990">
    <property type="entry name" value="TPR-like_helical_dom_sf"/>
</dbReference>
<gene>
    <name evidence="3" type="ordered locus">Halhy_6762</name>
</gene>
<geneLocation type="plasmid" evidence="3 4">
    <name>pHALHY02</name>
</geneLocation>
<name>F4L867_HALH1</name>
<evidence type="ECO:0000259" key="1">
    <source>
        <dbReference type="Pfam" id="PF00656"/>
    </source>
</evidence>
<keyword evidence="4" id="KW-1185">Reference proteome</keyword>
<dbReference type="Pfam" id="PF03781">
    <property type="entry name" value="FGE-sulfatase"/>
    <property type="match status" value="1"/>
</dbReference>
<dbReference type="EMBL" id="CP002693">
    <property type="protein sequence ID" value="AEE54575.1"/>
    <property type="molecule type" value="Genomic_DNA"/>
</dbReference>